<sequence length="216" mass="24279">MKETALTVLKRLNKYKIYIAIGVGIAIAAGGGSAFFVIQKAKKDDFAWKNFWRINNDLATAVQQGKGEKEKTAALGTTAEAFKYMRDNLSSSSAVPWVVFQLGNVYYRLKNYDEAIRAYQDFLARHSGHSLAPIVRQSLGYAYEEKGLFQEAVQQFEYLSTHGQNFLVAQGNWDAGRCYEKLGLTSDAIRSYSKTIELSPKSNWASMAQYRLSAIR</sequence>
<keyword evidence="1" id="KW-0802">TPR repeat</keyword>
<keyword evidence="4" id="KW-1185">Reference proteome</keyword>
<dbReference type="Pfam" id="PF13174">
    <property type="entry name" value="TPR_6"/>
    <property type="match status" value="1"/>
</dbReference>
<proteinExistence type="predicted"/>
<keyword evidence="2" id="KW-0812">Transmembrane</keyword>
<feature type="repeat" description="TPR" evidence="1">
    <location>
        <begin position="169"/>
        <end position="202"/>
    </location>
</feature>
<dbReference type="SMART" id="SM00028">
    <property type="entry name" value="TPR"/>
    <property type="match status" value="3"/>
</dbReference>
<name>A0A0M2UQM2_9BACT</name>
<gene>
    <name evidence="3" type="ORF">BROFUL_03148</name>
</gene>
<evidence type="ECO:0000256" key="2">
    <source>
        <dbReference type="SAM" id="Phobius"/>
    </source>
</evidence>
<dbReference type="SUPFAM" id="SSF48452">
    <property type="entry name" value="TPR-like"/>
    <property type="match status" value="1"/>
</dbReference>
<dbReference type="AlphaFoldDB" id="A0A0M2UQM2"/>
<dbReference type="InterPro" id="IPR011990">
    <property type="entry name" value="TPR-like_helical_dom_sf"/>
</dbReference>
<keyword evidence="2" id="KW-1133">Transmembrane helix</keyword>
<dbReference type="EMBL" id="LAQJ01000288">
    <property type="protein sequence ID" value="KKO18167.1"/>
    <property type="molecule type" value="Genomic_DNA"/>
</dbReference>
<accession>A0A0M2UQM2</accession>
<reference evidence="3 4" key="1">
    <citation type="journal article" date="2013" name="BMC Microbiol.">
        <title>Identification of the type II cytochrome c maturation pathway in anammox bacteria by comparative genomics.</title>
        <authorList>
            <person name="Ferousi C."/>
            <person name="Speth D.R."/>
            <person name="Reimann J."/>
            <person name="Op den Camp H.J."/>
            <person name="Allen J.W."/>
            <person name="Keltjens J.T."/>
            <person name="Jetten M.S."/>
        </authorList>
    </citation>
    <scope>NUCLEOTIDE SEQUENCE [LARGE SCALE GENOMIC DNA]</scope>
    <source>
        <strain evidence="3">RU1</strain>
    </source>
</reference>
<evidence type="ECO:0000313" key="4">
    <source>
        <dbReference type="Proteomes" id="UP000034954"/>
    </source>
</evidence>
<feature type="transmembrane region" description="Helical" evidence="2">
    <location>
        <begin position="17"/>
        <end position="38"/>
    </location>
</feature>
<keyword evidence="2" id="KW-0472">Membrane</keyword>
<evidence type="ECO:0000256" key="1">
    <source>
        <dbReference type="PROSITE-ProRule" id="PRU00339"/>
    </source>
</evidence>
<dbReference type="Pfam" id="PF13432">
    <property type="entry name" value="TPR_16"/>
    <property type="match status" value="1"/>
</dbReference>
<protein>
    <submittedName>
        <fullName evidence="3">Uncharacterized protein</fullName>
    </submittedName>
</protein>
<organism evidence="3 4">
    <name type="scientific">Candidatus Brocadia fulgida</name>
    <dbReference type="NCBI Taxonomy" id="380242"/>
    <lineage>
        <taxon>Bacteria</taxon>
        <taxon>Pseudomonadati</taxon>
        <taxon>Planctomycetota</taxon>
        <taxon>Candidatus Brocadiia</taxon>
        <taxon>Candidatus Brocadiales</taxon>
        <taxon>Candidatus Brocadiaceae</taxon>
        <taxon>Candidatus Brocadia</taxon>
    </lineage>
</organism>
<dbReference type="Proteomes" id="UP000034954">
    <property type="component" value="Unassembled WGS sequence"/>
</dbReference>
<dbReference type="Gene3D" id="1.25.40.10">
    <property type="entry name" value="Tetratricopeptide repeat domain"/>
    <property type="match status" value="1"/>
</dbReference>
<comment type="caution">
    <text evidence="3">The sequence shown here is derived from an EMBL/GenBank/DDBJ whole genome shotgun (WGS) entry which is preliminary data.</text>
</comment>
<dbReference type="PROSITE" id="PS50005">
    <property type="entry name" value="TPR"/>
    <property type="match status" value="2"/>
</dbReference>
<feature type="repeat" description="TPR" evidence="1">
    <location>
        <begin position="96"/>
        <end position="129"/>
    </location>
</feature>
<evidence type="ECO:0000313" key="3">
    <source>
        <dbReference type="EMBL" id="KKO18167.1"/>
    </source>
</evidence>
<dbReference type="InterPro" id="IPR019734">
    <property type="entry name" value="TPR_rpt"/>
</dbReference>